<reference evidence="3 4" key="2">
    <citation type="journal article" date="2022" name="Mol. Biol. Evol.">
        <title>Comparative Genomics Reveals Insights into the Divergent Evolution of Astigmatic Mites and Household Pest Adaptations.</title>
        <authorList>
            <person name="Xiong Q."/>
            <person name="Wan A.T."/>
            <person name="Liu X."/>
            <person name="Fung C.S."/>
            <person name="Xiao X."/>
            <person name="Malainual N."/>
            <person name="Hou J."/>
            <person name="Wang L."/>
            <person name="Wang M."/>
            <person name="Yang K.Y."/>
            <person name="Cui Y."/>
            <person name="Leung E.L."/>
            <person name="Nong W."/>
            <person name="Shin S.K."/>
            <person name="Au S.W."/>
            <person name="Jeong K.Y."/>
            <person name="Chew F.T."/>
            <person name="Hui J.H."/>
            <person name="Leung T.F."/>
            <person name="Tungtrongchitr A."/>
            <person name="Zhong N."/>
            <person name="Liu Z."/>
            <person name="Tsui S.K."/>
        </authorList>
    </citation>
    <scope>NUCLEOTIDE SEQUENCE [LARGE SCALE GENOMIC DNA]</scope>
    <source>
        <strain evidence="3">Derp</strain>
    </source>
</reference>
<comment type="caution">
    <text evidence="3">The sequence shown here is derived from an EMBL/GenBank/DDBJ whole genome shotgun (WGS) entry which is preliminary data.</text>
</comment>
<organism evidence="3 4">
    <name type="scientific">Dermatophagoides pteronyssinus</name>
    <name type="common">European house dust mite</name>
    <dbReference type="NCBI Taxonomy" id="6956"/>
    <lineage>
        <taxon>Eukaryota</taxon>
        <taxon>Metazoa</taxon>
        <taxon>Ecdysozoa</taxon>
        <taxon>Arthropoda</taxon>
        <taxon>Chelicerata</taxon>
        <taxon>Arachnida</taxon>
        <taxon>Acari</taxon>
        <taxon>Acariformes</taxon>
        <taxon>Sarcoptiformes</taxon>
        <taxon>Astigmata</taxon>
        <taxon>Psoroptidia</taxon>
        <taxon>Analgoidea</taxon>
        <taxon>Pyroglyphidae</taxon>
        <taxon>Dermatophagoidinae</taxon>
        <taxon>Dermatophagoides</taxon>
    </lineage>
</organism>
<evidence type="ECO:0000313" key="4">
    <source>
        <dbReference type="Proteomes" id="UP000887458"/>
    </source>
</evidence>
<protein>
    <submittedName>
        <fullName evidence="3">Uncharacterized protein</fullName>
    </submittedName>
</protein>
<dbReference type="EMBL" id="NJHN03000047">
    <property type="protein sequence ID" value="KAH9420882.1"/>
    <property type="molecule type" value="Genomic_DNA"/>
</dbReference>
<feature type="compositionally biased region" description="Polar residues" evidence="1">
    <location>
        <begin position="1"/>
        <end position="21"/>
    </location>
</feature>
<keyword evidence="2" id="KW-0812">Transmembrane</keyword>
<feature type="region of interest" description="Disordered" evidence="1">
    <location>
        <begin position="1"/>
        <end position="23"/>
    </location>
</feature>
<evidence type="ECO:0000256" key="1">
    <source>
        <dbReference type="SAM" id="MobiDB-lite"/>
    </source>
</evidence>
<keyword evidence="4" id="KW-1185">Reference proteome</keyword>
<keyword evidence="2" id="KW-1133">Transmembrane helix</keyword>
<feature type="transmembrane region" description="Helical" evidence="2">
    <location>
        <begin position="27"/>
        <end position="48"/>
    </location>
</feature>
<gene>
    <name evidence="3" type="ORF">DERP_001316</name>
</gene>
<accession>A0ABQ8JEM1</accession>
<keyword evidence="2" id="KW-0472">Membrane</keyword>
<proteinExistence type="predicted"/>
<reference evidence="3 4" key="1">
    <citation type="journal article" date="2018" name="J. Allergy Clin. Immunol.">
        <title>High-quality assembly of Dermatophagoides pteronyssinus genome and transcriptome reveals a wide range of novel allergens.</title>
        <authorList>
            <person name="Liu X.Y."/>
            <person name="Yang K.Y."/>
            <person name="Wang M.Q."/>
            <person name="Kwok J.S."/>
            <person name="Zeng X."/>
            <person name="Yang Z."/>
            <person name="Xiao X.J."/>
            <person name="Lau C.P."/>
            <person name="Li Y."/>
            <person name="Huang Z.M."/>
            <person name="Ba J.G."/>
            <person name="Yim A.K."/>
            <person name="Ouyang C.Y."/>
            <person name="Ngai S.M."/>
            <person name="Chan T.F."/>
            <person name="Leung E.L."/>
            <person name="Liu L."/>
            <person name="Liu Z.G."/>
            <person name="Tsui S.K."/>
        </authorList>
    </citation>
    <scope>NUCLEOTIDE SEQUENCE [LARGE SCALE GENOMIC DNA]</scope>
    <source>
        <strain evidence="3">Derp</strain>
    </source>
</reference>
<sequence>MKKFESNNVSIVSRSQQPTKKTTTRKLLQIIITVLNFLSSVFEVPSFLTMLVTMSQIYQ</sequence>
<evidence type="ECO:0000256" key="2">
    <source>
        <dbReference type="SAM" id="Phobius"/>
    </source>
</evidence>
<name>A0ABQ8JEM1_DERPT</name>
<dbReference type="Proteomes" id="UP000887458">
    <property type="component" value="Unassembled WGS sequence"/>
</dbReference>
<evidence type="ECO:0000313" key="3">
    <source>
        <dbReference type="EMBL" id="KAH9420882.1"/>
    </source>
</evidence>